<dbReference type="OrthoDB" id="507128at2759"/>
<dbReference type="AlphaFoldDB" id="A0A9P5YN40"/>
<dbReference type="Proteomes" id="UP000807469">
    <property type="component" value="Unassembled WGS sequence"/>
</dbReference>
<protein>
    <submittedName>
        <fullName evidence="3">Soluble quino protein glucose dehydrogenase</fullName>
    </submittedName>
</protein>
<dbReference type="SUPFAM" id="SSF101898">
    <property type="entry name" value="NHL repeat"/>
    <property type="match status" value="1"/>
</dbReference>
<feature type="signal peptide" evidence="1">
    <location>
        <begin position="1"/>
        <end position="20"/>
    </location>
</feature>
<reference evidence="3" key="1">
    <citation type="submission" date="2020-11" db="EMBL/GenBank/DDBJ databases">
        <authorList>
            <consortium name="DOE Joint Genome Institute"/>
            <person name="Ahrendt S."/>
            <person name="Riley R."/>
            <person name="Andreopoulos W."/>
            <person name="Labutti K."/>
            <person name="Pangilinan J."/>
            <person name="Ruiz-Duenas F.J."/>
            <person name="Barrasa J.M."/>
            <person name="Sanchez-Garcia M."/>
            <person name="Camarero S."/>
            <person name="Miyauchi S."/>
            <person name="Serrano A."/>
            <person name="Linde D."/>
            <person name="Babiker R."/>
            <person name="Drula E."/>
            <person name="Ayuso-Fernandez I."/>
            <person name="Pacheco R."/>
            <person name="Padilla G."/>
            <person name="Ferreira P."/>
            <person name="Barriuso J."/>
            <person name="Kellner H."/>
            <person name="Castanera R."/>
            <person name="Alfaro M."/>
            <person name="Ramirez L."/>
            <person name="Pisabarro A.G."/>
            <person name="Kuo A."/>
            <person name="Tritt A."/>
            <person name="Lipzen A."/>
            <person name="He G."/>
            <person name="Yan M."/>
            <person name="Ng V."/>
            <person name="Cullen D."/>
            <person name="Martin F."/>
            <person name="Rosso M.-N."/>
            <person name="Henrissat B."/>
            <person name="Hibbett D."/>
            <person name="Martinez A.T."/>
            <person name="Grigoriev I.V."/>
        </authorList>
    </citation>
    <scope>NUCLEOTIDE SEQUENCE</scope>
    <source>
        <strain evidence="3">CIRM-BRFM 674</strain>
    </source>
</reference>
<comment type="caution">
    <text evidence="3">The sequence shown here is derived from an EMBL/GenBank/DDBJ whole genome shotgun (WGS) entry which is preliminary data.</text>
</comment>
<gene>
    <name evidence="3" type="ORF">BDN70DRAFT_642988</name>
</gene>
<dbReference type="Pfam" id="PF22807">
    <property type="entry name" value="TrAA12"/>
    <property type="match status" value="1"/>
</dbReference>
<dbReference type="Gene3D" id="2.120.10.30">
    <property type="entry name" value="TolB, C-terminal domain"/>
    <property type="match status" value="1"/>
</dbReference>
<organism evidence="3 4">
    <name type="scientific">Pholiota conissans</name>
    <dbReference type="NCBI Taxonomy" id="109636"/>
    <lineage>
        <taxon>Eukaryota</taxon>
        <taxon>Fungi</taxon>
        <taxon>Dikarya</taxon>
        <taxon>Basidiomycota</taxon>
        <taxon>Agaricomycotina</taxon>
        <taxon>Agaricomycetes</taxon>
        <taxon>Agaricomycetidae</taxon>
        <taxon>Agaricales</taxon>
        <taxon>Agaricineae</taxon>
        <taxon>Strophariaceae</taxon>
        <taxon>Pholiota</taxon>
    </lineage>
</organism>
<dbReference type="EMBL" id="MU155834">
    <property type="protein sequence ID" value="KAF9470836.1"/>
    <property type="molecule type" value="Genomic_DNA"/>
</dbReference>
<evidence type="ECO:0000313" key="4">
    <source>
        <dbReference type="Proteomes" id="UP000807469"/>
    </source>
</evidence>
<dbReference type="InterPro" id="IPR011042">
    <property type="entry name" value="6-blade_b-propeller_TolB-like"/>
</dbReference>
<accession>A0A9P5YN40</accession>
<proteinExistence type="predicted"/>
<name>A0A9P5YN40_9AGAR</name>
<evidence type="ECO:0000313" key="3">
    <source>
        <dbReference type="EMBL" id="KAF9470836.1"/>
    </source>
</evidence>
<evidence type="ECO:0000256" key="1">
    <source>
        <dbReference type="SAM" id="SignalP"/>
    </source>
</evidence>
<feature type="domain" description="Pyrroloquinoline quinone-dependent pyranose dehydrogenase beta-propeller" evidence="2">
    <location>
        <begin position="35"/>
        <end position="449"/>
    </location>
</feature>
<evidence type="ECO:0000259" key="2">
    <source>
        <dbReference type="Pfam" id="PF22807"/>
    </source>
</evidence>
<feature type="chain" id="PRO_5040126423" evidence="1">
    <location>
        <begin position="21"/>
        <end position="450"/>
    </location>
</feature>
<keyword evidence="4" id="KW-1185">Reference proteome</keyword>
<sequence length="450" mass="47936">MFSYRSVAFLSLSTLAGGFASTVQPLGIPFKSPVAVAPGFAASVIFSNLTTPRGITFDNKQNLLVVERGFGVTAFNSVTSGWERNVVIQNAGFTQGIQVDGDKLYVSTATNTFVYKYDAVSKSVASNVSPFSIVNGIPGDGELTTHTLQLEKDASGKTVALLVASGPFTNIDVTARDPASGRSQIRRFVLPPIHFALPPPTPLQWSTGQILAFGIRNPAGFAFPPTQPHPLGSKSLLVVENGASIDGLSNFTAAFVNDNPADELEFVTYPTTPAAITSTTPKTYGFPDCTTLWNPLADPVGNPGFVNKPRGYQFSLELDPAKDDAFCQQIANNHPPALSFQAHSVPLDIKFYTPSGITSKAIPLSLRGHAFVSFHGSFNRSPPTGYGVVQFPYPPHQTSNTLGYTFLIQATNLSTCPGTCIRPVGLAFGNDGRLYVSSDSSGELFVIEKA</sequence>
<dbReference type="InterPro" id="IPR054539">
    <property type="entry name" value="Beta-prop_PDH"/>
</dbReference>
<keyword evidence="1" id="KW-0732">Signal</keyword>